<evidence type="ECO:0000313" key="2">
    <source>
        <dbReference type="Proteomes" id="UP000235786"/>
    </source>
</evidence>
<dbReference type="EMBL" id="KZ613949">
    <property type="protein sequence ID" value="PMD37536.1"/>
    <property type="molecule type" value="Genomic_DNA"/>
</dbReference>
<reference evidence="1 2" key="1">
    <citation type="submission" date="2016-04" db="EMBL/GenBank/DDBJ databases">
        <title>A degradative enzymes factory behind the ericoid mycorrhizal symbiosis.</title>
        <authorList>
            <consortium name="DOE Joint Genome Institute"/>
            <person name="Martino E."/>
            <person name="Morin E."/>
            <person name="Grelet G."/>
            <person name="Kuo A."/>
            <person name="Kohler A."/>
            <person name="Daghino S."/>
            <person name="Barry K."/>
            <person name="Choi C."/>
            <person name="Cichocki N."/>
            <person name="Clum A."/>
            <person name="Copeland A."/>
            <person name="Hainaut M."/>
            <person name="Haridas S."/>
            <person name="Labutti K."/>
            <person name="Lindquist E."/>
            <person name="Lipzen A."/>
            <person name="Khouja H.-R."/>
            <person name="Murat C."/>
            <person name="Ohm R."/>
            <person name="Olson A."/>
            <person name="Spatafora J."/>
            <person name="Veneault-Fourrey C."/>
            <person name="Henrissat B."/>
            <person name="Grigoriev I."/>
            <person name="Martin F."/>
            <person name="Perotto S."/>
        </authorList>
    </citation>
    <scope>NUCLEOTIDE SEQUENCE [LARGE SCALE GENOMIC DNA]</scope>
    <source>
        <strain evidence="1 2">F</strain>
    </source>
</reference>
<dbReference type="OrthoDB" id="21214at2759"/>
<sequence length="248" mass="26976">MTTQPAAKTVEHEPGTIPVDVRQPLKPTRALSITHTKHGQIIIQDLTSSLPTLFAPTTGLAIEAATKLIDATPAPPVLYTLKKENLLGTHLTATDKEGKEVAEWKNPILSFHASKVSIKFLGEEQKTVDVNPIGHDKISESFTFNNKNYIWESEFAHHQHKHLYVIVEPTTATAVAPAESSTSTPQTPSAPIHKVALEIARYTQKHVHGHGHAGGKEGLLVLNAGEIEEVVGVLTLCAMLEVRDLPEL</sequence>
<name>A0A2J6RG96_HYAVF</name>
<protein>
    <submittedName>
        <fullName evidence="1">Uncharacterized protein</fullName>
    </submittedName>
</protein>
<organism evidence="1 2">
    <name type="scientific">Hyaloscypha variabilis (strain UAMH 11265 / GT02V1 / F)</name>
    <name type="common">Meliniomyces variabilis</name>
    <dbReference type="NCBI Taxonomy" id="1149755"/>
    <lineage>
        <taxon>Eukaryota</taxon>
        <taxon>Fungi</taxon>
        <taxon>Dikarya</taxon>
        <taxon>Ascomycota</taxon>
        <taxon>Pezizomycotina</taxon>
        <taxon>Leotiomycetes</taxon>
        <taxon>Helotiales</taxon>
        <taxon>Hyaloscyphaceae</taxon>
        <taxon>Hyaloscypha</taxon>
        <taxon>Hyaloscypha variabilis</taxon>
    </lineage>
</organism>
<evidence type="ECO:0000313" key="1">
    <source>
        <dbReference type="EMBL" id="PMD37536.1"/>
    </source>
</evidence>
<gene>
    <name evidence="1" type="ORF">L207DRAFT_514764</name>
</gene>
<accession>A0A2J6RG96</accession>
<keyword evidence="2" id="KW-1185">Reference proteome</keyword>
<dbReference type="AlphaFoldDB" id="A0A2J6RG96"/>
<dbReference type="Proteomes" id="UP000235786">
    <property type="component" value="Unassembled WGS sequence"/>
</dbReference>
<proteinExistence type="predicted"/>